<dbReference type="RefSeq" id="WP_012594168.1">
    <property type="nucleotide sequence ID" value="NC_011726.1"/>
</dbReference>
<gene>
    <name evidence="4" type="ordered locus">PCC8801_0810</name>
</gene>
<organism evidence="4 5">
    <name type="scientific">Rippkaea orientalis (strain PCC 8801 / RF-1)</name>
    <name type="common">Cyanothece sp. (strain PCC 8801)</name>
    <dbReference type="NCBI Taxonomy" id="41431"/>
    <lineage>
        <taxon>Bacteria</taxon>
        <taxon>Bacillati</taxon>
        <taxon>Cyanobacteriota</taxon>
        <taxon>Cyanophyceae</taxon>
        <taxon>Oscillatoriophycideae</taxon>
        <taxon>Chroococcales</taxon>
        <taxon>Aphanothecaceae</taxon>
        <taxon>Rippkaea</taxon>
        <taxon>Rippkaea orientalis</taxon>
    </lineage>
</organism>
<dbReference type="Pfam" id="PF00072">
    <property type="entry name" value="Response_reg"/>
    <property type="match status" value="1"/>
</dbReference>
<evidence type="ECO:0000313" key="4">
    <source>
        <dbReference type="EMBL" id="ACK64892.1"/>
    </source>
</evidence>
<dbReference type="SMART" id="SM00448">
    <property type="entry name" value="REC"/>
    <property type="match status" value="1"/>
</dbReference>
<dbReference type="OrthoDB" id="9804747at2"/>
<keyword evidence="1" id="KW-0597">Phosphoprotein</keyword>
<dbReference type="Gene3D" id="1.10.3210.10">
    <property type="entry name" value="Hypothetical protein af1432"/>
    <property type="match status" value="1"/>
</dbReference>
<dbReference type="InterPro" id="IPR001789">
    <property type="entry name" value="Sig_transdc_resp-reg_receiver"/>
</dbReference>
<dbReference type="GO" id="GO:0000160">
    <property type="term" value="P:phosphorelay signal transduction system"/>
    <property type="evidence" value="ECO:0007669"/>
    <property type="project" value="InterPro"/>
</dbReference>
<evidence type="ECO:0000313" key="5">
    <source>
        <dbReference type="Proteomes" id="UP000008204"/>
    </source>
</evidence>
<protein>
    <submittedName>
        <fullName evidence="4">Response regulator receiver modulated metal dependent phosphohydrolase</fullName>
    </submittedName>
</protein>
<feature type="domain" description="HD-GYP" evidence="3">
    <location>
        <begin position="153"/>
        <end position="343"/>
    </location>
</feature>
<dbReference type="InterPro" id="IPR052020">
    <property type="entry name" value="Cyclic_di-GMP/3'3'-cGAMP_PDE"/>
</dbReference>
<evidence type="ECO:0000259" key="2">
    <source>
        <dbReference type="PROSITE" id="PS50110"/>
    </source>
</evidence>
<dbReference type="InterPro" id="IPR011006">
    <property type="entry name" value="CheY-like_superfamily"/>
</dbReference>
<proteinExistence type="predicted"/>
<dbReference type="KEGG" id="cyp:PCC8801_0810"/>
<feature type="modified residue" description="4-aspartylphosphate" evidence="1">
    <location>
        <position position="78"/>
    </location>
</feature>
<dbReference type="Proteomes" id="UP000008204">
    <property type="component" value="Chromosome"/>
</dbReference>
<dbReference type="AlphaFoldDB" id="B7JYM2"/>
<dbReference type="Pfam" id="PF13487">
    <property type="entry name" value="HD_5"/>
    <property type="match status" value="1"/>
</dbReference>
<dbReference type="GO" id="GO:0016787">
    <property type="term" value="F:hydrolase activity"/>
    <property type="evidence" value="ECO:0007669"/>
    <property type="project" value="UniProtKB-KW"/>
</dbReference>
<dbReference type="CDD" id="cd00077">
    <property type="entry name" value="HDc"/>
    <property type="match status" value="1"/>
</dbReference>
<dbReference type="STRING" id="41431.PCC8801_0810"/>
<feature type="domain" description="Response regulatory" evidence="2">
    <location>
        <begin position="29"/>
        <end position="145"/>
    </location>
</feature>
<dbReference type="PROSITE" id="PS50110">
    <property type="entry name" value="RESPONSE_REGULATORY"/>
    <property type="match status" value="1"/>
</dbReference>
<dbReference type="PANTHER" id="PTHR45228">
    <property type="entry name" value="CYCLIC DI-GMP PHOSPHODIESTERASE TM_0186-RELATED"/>
    <property type="match status" value="1"/>
</dbReference>
<dbReference type="PANTHER" id="PTHR45228:SF1">
    <property type="entry name" value="CYCLIC DI-GMP PHOSPHODIESTERASE TM_0186"/>
    <property type="match status" value="1"/>
</dbReference>
<keyword evidence="5" id="KW-1185">Reference proteome</keyword>
<reference evidence="5" key="1">
    <citation type="journal article" date="2011" name="MBio">
        <title>Novel metabolic attributes of the genus Cyanothece, comprising a group of unicellular nitrogen-fixing Cyanobacteria.</title>
        <authorList>
            <person name="Bandyopadhyay A."/>
            <person name="Elvitigala T."/>
            <person name="Welsh E."/>
            <person name="Stockel J."/>
            <person name="Liberton M."/>
            <person name="Min H."/>
            <person name="Sherman L.A."/>
            <person name="Pakrasi H.B."/>
        </authorList>
    </citation>
    <scope>NUCLEOTIDE SEQUENCE [LARGE SCALE GENOMIC DNA]</scope>
    <source>
        <strain evidence="5">PCC 8801</strain>
    </source>
</reference>
<dbReference type="InterPro" id="IPR003607">
    <property type="entry name" value="HD/PDEase_dom"/>
</dbReference>
<keyword evidence="4" id="KW-0378">Hydrolase</keyword>
<dbReference type="PROSITE" id="PS51832">
    <property type="entry name" value="HD_GYP"/>
    <property type="match status" value="1"/>
</dbReference>
<dbReference type="InterPro" id="IPR037522">
    <property type="entry name" value="HD_GYP_dom"/>
</dbReference>
<evidence type="ECO:0000259" key="3">
    <source>
        <dbReference type="PROSITE" id="PS51832"/>
    </source>
</evidence>
<accession>B7JYM2</accession>
<dbReference type="HOGENOM" id="CLU_000445_92_10_3"/>
<dbReference type="SUPFAM" id="SSF52172">
    <property type="entry name" value="CheY-like"/>
    <property type="match status" value="1"/>
</dbReference>
<dbReference type="EMBL" id="CP001287">
    <property type="protein sequence ID" value="ACK64892.1"/>
    <property type="molecule type" value="Genomic_DNA"/>
</dbReference>
<dbReference type="eggNOG" id="COG3437">
    <property type="taxonomic scope" value="Bacteria"/>
</dbReference>
<evidence type="ECO:0000256" key="1">
    <source>
        <dbReference type="PROSITE-ProRule" id="PRU00169"/>
    </source>
</evidence>
<dbReference type="Gene3D" id="3.40.50.2300">
    <property type="match status" value="1"/>
</dbReference>
<sequence>MISSLIKNYSVDLINANSVDIFGSSQPAKILVVDDHPFSRMMAVDLLNSDGYNVIETDGSADVVEAILANAPDLILLDVKMPNYNGFDLCQQLKQDQQTQTIPIILMTVVDDNQSRLRSQEVQADGFLSKPLERMVLLPEVELLVQRKRLYEWLDQMQQVLFLIAQAIEKRYSQEGSSCARVDQLAQTFGEYLNLSPVDINDLILAAHLHDIGTVMIPDAVLLKKGELTATERELIKQHVLIGEQICKPLQNRRGIPQIIRHHHERWNGTGYPDGLSGDDIPWLAQVFQILDIYDALTSKRPYKQALSPEEALKILTEEAEKGWRNPDLVKKFVSFIKVRSLE</sequence>
<name>B7JYM2_RIPO1</name>
<dbReference type="SUPFAM" id="SSF109604">
    <property type="entry name" value="HD-domain/PDEase-like"/>
    <property type="match status" value="1"/>
</dbReference>